<evidence type="ECO:0000256" key="1">
    <source>
        <dbReference type="ARBA" id="ARBA00004141"/>
    </source>
</evidence>
<dbReference type="Proteomes" id="UP001595721">
    <property type="component" value="Unassembled WGS sequence"/>
</dbReference>
<organism evidence="8 9">
    <name type="scientific">Paracoccus mangrovi</name>
    <dbReference type="NCBI Taxonomy" id="1715645"/>
    <lineage>
        <taxon>Bacteria</taxon>
        <taxon>Pseudomonadati</taxon>
        <taxon>Pseudomonadota</taxon>
        <taxon>Alphaproteobacteria</taxon>
        <taxon>Rhodobacterales</taxon>
        <taxon>Paracoccaceae</taxon>
        <taxon>Paracoccus</taxon>
    </lineage>
</organism>
<keyword evidence="3 6" id="KW-0812">Transmembrane</keyword>
<sequence>MPRYVELMLAAMAPIIWGSTYIVTTQLLPQGYPLTASVLRALPAGLLLLMVTRQLPPRAWLGRIAVLGALNFAIFWAALFVAAYRLPGGVAATVGSIQPLLVLVLAHLVLAAPLRLLSVTAALAGLVGVALLVLQADAGLDLSGIVAAQIGALSMALGVVLTRKWQPPVPALTFTAWQLTAGGLILLPVALWAEPSLPVLDARNIAGFLWLGLFGAALTYYLWFRAIARLGPAAVTGLGFLSPLTAVLLGWALLGQTLTPQQTLGALIVLISIWLGGRASRPDPSPSPVPGGKD</sequence>
<dbReference type="RefSeq" id="WP_374427634.1">
    <property type="nucleotide sequence ID" value="NZ_JBHRXJ010000015.1"/>
</dbReference>
<dbReference type="SUPFAM" id="SSF103481">
    <property type="entry name" value="Multidrug resistance efflux transporter EmrE"/>
    <property type="match status" value="2"/>
</dbReference>
<feature type="transmembrane region" description="Helical" evidence="6">
    <location>
        <begin position="64"/>
        <end position="84"/>
    </location>
</feature>
<comment type="subcellular location">
    <subcellularLocation>
        <location evidence="1">Membrane</location>
        <topology evidence="1">Multi-pass membrane protein</topology>
    </subcellularLocation>
</comment>
<feature type="transmembrane region" description="Helical" evidence="6">
    <location>
        <begin position="90"/>
        <end position="109"/>
    </location>
</feature>
<dbReference type="EMBL" id="JBHRXJ010000015">
    <property type="protein sequence ID" value="MFC3529808.1"/>
    <property type="molecule type" value="Genomic_DNA"/>
</dbReference>
<feature type="transmembrane region" description="Helical" evidence="6">
    <location>
        <begin position="205"/>
        <end position="223"/>
    </location>
</feature>
<comment type="similarity">
    <text evidence="2">Belongs to the EamA transporter family.</text>
</comment>
<accession>A0ABV7R726</accession>
<feature type="domain" description="EamA" evidence="7">
    <location>
        <begin position="7"/>
        <end position="133"/>
    </location>
</feature>
<evidence type="ECO:0000313" key="8">
    <source>
        <dbReference type="EMBL" id="MFC3529808.1"/>
    </source>
</evidence>
<evidence type="ECO:0000256" key="2">
    <source>
        <dbReference type="ARBA" id="ARBA00007362"/>
    </source>
</evidence>
<reference evidence="9" key="1">
    <citation type="journal article" date="2019" name="Int. J. Syst. Evol. Microbiol.">
        <title>The Global Catalogue of Microorganisms (GCM) 10K type strain sequencing project: providing services to taxonomists for standard genome sequencing and annotation.</title>
        <authorList>
            <consortium name="The Broad Institute Genomics Platform"/>
            <consortium name="The Broad Institute Genome Sequencing Center for Infectious Disease"/>
            <person name="Wu L."/>
            <person name="Ma J."/>
        </authorList>
    </citation>
    <scope>NUCLEOTIDE SEQUENCE [LARGE SCALE GENOMIC DNA]</scope>
    <source>
        <strain evidence="9">KCTC 42899</strain>
    </source>
</reference>
<keyword evidence="5 6" id="KW-0472">Membrane</keyword>
<dbReference type="InterPro" id="IPR050638">
    <property type="entry name" value="AA-Vitamin_Transporters"/>
</dbReference>
<evidence type="ECO:0000256" key="6">
    <source>
        <dbReference type="SAM" id="Phobius"/>
    </source>
</evidence>
<name>A0ABV7R726_9RHOB</name>
<dbReference type="Pfam" id="PF00892">
    <property type="entry name" value="EamA"/>
    <property type="match status" value="2"/>
</dbReference>
<keyword evidence="4 6" id="KW-1133">Transmembrane helix</keyword>
<feature type="transmembrane region" description="Helical" evidence="6">
    <location>
        <begin position="174"/>
        <end position="193"/>
    </location>
</feature>
<dbReference type="PANTHER" id="PTHR32322">
    <property type="entry name" value="INNER MEMBRANE TRANSPORTER"/>
    <property type="match status" value="1"/>
</dbReference>
<feature type="transmembrane region" description="Helical" evidence="6">
    <location>
        <begin position="7"/>
        <end position="28"/>
    </location>
</feature>
<keyword evidence="9" id="KW-1185">Reference proteome</keyword>
<evidence type="ECO:0000256" key="3">
    <source>
        <dbReference type="ARBA" id="ARBA00022692"/>
    </source>
</evidence>
<protein>
    <submittedName>
        <fullName evidence="8">EamA family transporter</fullName>
    </submittedName>
</protein>
<feature type="transmembrane region" description="Helical" evidence="6">
    <location>
        <begin position="142"/>
        <end position="162"/>
    </location>
</feature>
<dbReference type="InterPro" id="IPR000620">
    <property type="entry name" value="EamA_dom"/>
</dbReference>
<feature type="transmembrane region" description="Helical" evidence="6">
    <location>
        <begin position="230"/>
        <end position="254"/>
    </location>
</feature>
<comment type="caution">
    <text evidence="8">The sequence shown here is derived from an EMBL/GenBank/DDBJ whole genome shotgun (WGS) entry which is preliminary data.</text>
</comment>
<feature type="domain" description="EamA" evidence="7">
    <location>
        <begin position="143"/>
        <end position="275"/>
    </location>
</feature>
<evidence type="ECO:0000256" key="5">
    <source>
        <dbReference type="ARBA" id="ARBA00023136"/>
    </source>
</evidence>
<evidence type="ECO:0000256" key="4">
    <source>
        <dbReference type="ARBA" id="ARBA00022989"/>
    </source>
</evidence>
<dbReference type="InterPro" id="IPR037185">
    <property type="entry name" value="EmrE-like"/>
</dbReference>
<proteinExistence type="inferred from homology"/>
<feature type="transmembrane region" description="Helical" evidence="6">
    <location>
        <begin position="116"/>
        <end position="136"/>
    </location>
</feature>
<evidence type="ECO:0000313" key="9">
    <source>
        <dbReference type="Proteomes" id="UP001595721"/>
    </source>
</evidence>
<gene>
    <name evidence="8" type="ORF">ACFOMH_16665</name>
</gene>
<dbReference type="PANTHER" id="PTHR32322:SF2">
    <property type="entry name" value="EAMA DOMAIN-CONTAINING PROTEIN"/>
    <property type="match status" value="1"/>
</dbReference>
<evidence type="ECO:0000259" key="7">
    <source>
        <dbReference type="Pfam" id="PF00892"/>
    </source>
</evidence>